<dbReference type="Proteomes" id="UP000000238">
    <property type="component" value="Chromosome"/>
</dbReference>
<evidence type="ECO:0000313" key="2">
    <source>
        <dbReference type="EMBL" id="ABC31248.1"/>
    </source>
</evidence>
<dbReference type="STRING" id="349521.HCH_04548"/>
<reference evidence="2 3" key="1">
    <citation type="journal article" date="2005" name="Nucleic Acids Res.">
        <title>Genomic blueprint of Hahella chejuensis, a marine microbe producing an algicidal agent.</title>
        <authorList>
            <person name="Jeong H."/>
            <person name="Yim J.H."/>
            <person name="Lee C."/>
            <person name="Choi S.-H."/>
            <person name="Park Y.K."/>
            <person name="Yoon S.H."/>
            <person name="Hur C.-G."/>
            <person name="Kang H.-Y."/>
            <person name="Kim D."/>
            <person name="Lee H.H."/>
            <person name="Park K.H."/>
            <person name="Park S.-H."/>
            <person name="Park H.-S."/>
            <person name="Lee H.K."/>
            <person name="Oh T.K."/>
            <person name="Kim J.F."/>
        </authorList>
    </citation>
    <scope>NUCLEOTIDE SEQUENCE [LARGE SCALE GENOMIC DNA]</scope>
    <source>
        <strain evidence="2 3">KCTC 2396</strain>
    </source>
</reference>
<dbReference type="eggNOG" id="ENOG5032ZTP">
    <property type="taxonomic scope" value="Bacteria"/>
</dbReference>
<sequence>MAKMPADGTKIEVDTVTPGTPDTEVTGVKSFSGFDGERPEIDNTDLSSEASEFFLGKRDWGSFSLDWFINYSDPGQNEIRAAELSGALKTVKITFPDLTTATFKAYVKNATSLSGGISGMLEGSAALRITGKPTFAKQ</sequence>
<organism evidence="2 3">
    <name type="scientific">Hahella chejuensis (strain KCTC 2396)</name>
    <dbReference type="NCBI Taxonomy" id="349521"/>
    <lineage>
        <taxon>Bacteria</taxon>
        <taxon>Pseudomonadati</taxon>
        <taxon>Pseudomonadota</taxon>
        <taxon>Gammaproteobacteria</taxon>
        <taxon>Oceanospirillales</taxon>
        <taxon>Hahellaceae</taxon>
        <taxon>Hahella</taxon>
    </lineage>
</organism>
<evidence type="ECO:0000256" key="1">
    <source>
        <dbReference type="SAM" id="MobiDB-lite"/>
    </source>
</evidence>
<dbReference type="EMBL" id="CP000155">
    <property type="protein sequence ID" value="ABC31248.1"/>
    <property type="molecule type" value="Genomic_DNA"/>
</dbReference>
<dbReference type="RefSeq" id="WP_011398315.1">
    <property type="nucleotide sequence ID" value="NC_007645.1"/>
</dbReference>
<keyword evidence="3" id="KW-1185">Reference proteome</keyword>
<dbReference type="Gene3D" id="4.10.410.40">
    <property type="match status" value="1"/>
</dbReference>
<accession>Q2SDM6</accession>
<dbReference type="AlphaFoldDB" id="Q2SDM6"/>
<evidence type="ECO:0000313" key="3">
    <source>
        <dbReference type="Proteomes" id="UP000000238"/>
    </source>
</evidence>
<dbReference type="KEGG" id="hch:HCH_04548"/>
<feature type="region of interest" description="Disordered" evidence="1">
    <location>
        <begin position="1"/>
        <end position="45"/>
    </location>
</feature>
<protein>
    <submittedName>
        <fullName evidence="2">Putative phage protein</fullName>
    </submittedName>
</protein>
<proteinExistence type="predicted"/>
<gene>
    <name evidence="2" type="ordered locus">HCH_04548</name>
</gene>
<name>Q2SDM6_HAHCH</name>
<dbReference type="HOGENOM" id="CLU_151925_0_0_6"/>